<dbReference type="InterPro" id="IPR007197">
    <property type="entry name" value="rSAM"/>
</dbReference>
<evidence type="ECO:0000256" key="5">
    <source>
        <dbReference type="ARBA" id="ARBA00022723"/>
    </source>
</evidence>
<keyword evidence="14" id="KW-1185">Reference proteome</keyword>
<feature type="binding site" evidence="9">
    <location>
        <position position="184"/>
    </location>
    <ligand>
        <name>[4Fe-4S] cluster</name>
        <dbReference type="ChEBI" id="CHEBI:49883"/>
        <label>2</label>
        <note>4Fe-4S-S-AdoMet</note>
    </ligand>
</feature>
<dbReference type="Gene3D" id="3.40.50.12160">
    <property type="entry name" value="Methylthiotransferase, N-terminal domain"/>
    <property type="match status" value="1"/>
</dbReference>
<keyword evidence="6 9" id="KW-0408">Iron</keyword>
<dbReference type="Pfam" id="PF00919">
    <property type="entry name" value="UPF0004"/>
    <property type="match status" value="1"/>
</dbReference>
<dbReference type="InterPro" id="IPR006463">
    <property type="entry name" value="MiaB_methiolase"/>
</dbReference>
<sequence length="494" mass="56658">MLKFKQVSEEELQRQRDLCVENKALWGNEKKYFIMTFGCQLNDNDSEKVAGLLREMGLSRAENKETADIILINTCSVRENASGRFYGNLGELKALKRANPNLIVGVCGCMMKQDVYVEKVKHSYSFVDIMFGPADIWRLPEILNRRLRGSRRVYDISNEELIAEDQPVLRERKYRALVSIMFGCNNFCTFCVVPYTRGRERSRNMDDIVKEVKTLAADGYSEVMLLGQNVDSYGKEIREYRKAYNNVFAELLRRCAQTGIKRLRFMTSHPKDISLELLDVMAEYPNIERHLHLPLQSGSNQVLHDMNRHYTIERYLNIVAEAKKRMPDLQFSTDIIVGFPGETEADFEQTLLIMDKVRYASSYTFQYSPRPGTPAALAAQVPQDVVDARFQRLVELQNSHSLEIAQAQIGRVCEVLIEGLSDHVDDRYTGRSSDNFLINFSVPKTAFPGRLREQTPQAKGDYLEGKFCRVMITEAKTFSLTGEYVDGLPDNFTE</sequence>
<evidence type="ECO:0000256" key="9">
    <source>
        <dbReference type="HAMAP-Rule" id="MF_01864"/>
    </source>
</evidence>
<dbReference type="InterPro" id="IPR023404">
    <property type="entry name" value="rSAM_horseshoe"/>
</dbReference>
<comment type="function">
    <text evidence="1 9">Catalyzes the methylthiolation of N6-(dimethylallyl)adenosine (i(6)A), leading to the formation of 2-methylthio-N6-(dimethylallyl)adenosine (ms(2)i(6)A) at position 37 in tRNAs that read codons beginning with uridine.</text>
</comment>
<feature type="binding site" evidence="9">
    <location>
        <position position="188"/>
    </location>
    <ligand>
        <name>[4Fe-4S] cluster</name>
        <dbReference type="ChEBI" id="CHEBI:49883"/>
        <label>2</label>
        <note>4Fe-4S-S-AdoMet</note>
    </ligand>
</feature>
<evidence type="ECO:0000259" key="11">
    <source>
        <dbReference type="PROSITE" id="PS51449"/>
    </source>
</evidence>
<dbReference type="PROSITE" id="PS50926">
    <property type="entry name" value="TRAM"/>
    <property type="match status" value="1"/>
</dbReference>
<dbReference type="InterPro" id="IPR058240">
    <property type="entry name" value="rSAM_sf"/>
</dbReference>
<organism evidence="13 14">
    <name type="scientific">Amygdalobacter indicium</name>
    <dbReference type="NCBI Taxonomy" id="3029272"/>
    <lineage>
        <taxon>Bacteria</taxon>
        <taxon>Bacillati</taxon>
        <taxon>Bacillota</taxon>
        <taxon>Clostridia</taxon>
        <taxon>Eubacteriales</taxon>
        <taxon>Oscillospiraceae</taxon>
        <taxon>Amygdalobacter</taxon>
    </lineage>
</organism>
<dbReference type="PROSITE" id="PS51918">
    <property type="entry name" value="RADICAL_SAM"/>
    <property type="match status" value="1"/>
</dbReference>
<feature type="domain" description="MTTase N-terminal" evidence="11">
    <location>
        <begin position="30"/>
        <end position="148"/>
    </location>
</feature>
<feature type="domain" description="Radical SAM core" evidence="12">
    <location>
        <begin position="170"/>
        <end position="403"/>
    </location>
</feature>
<dbReference type="Pfam" id="PF04055">
    <property type="entry name" value="Radical_SAM"/>
    <property type="match status" value="1"/>
</dbReference>
<evidence type="ECO:0000256" key="2">
    <source>
        <dbReference type="ARBA" id="ARBA00022485"/>
    </source>
</evidence>
<gene>
    <name evidence="9 13" type="primary">miaB</name>
    <name evidence="13" type="ORF">PYS61_05195</name>
</gene>
<dbReference type="InterPro" id="IPR005839">
    <property type="entry name" value="Methylthiotransferase"/>
</dbReference>
<dbReference type="HAMAP" id="MF_01864">
    <property type="entry name" value="tRNA_metthiotr_MiaB"/>
    <property type="match status" value="1"/>
</dbReference>
<dbReference type="RefSeq" id="WP_315567688.1">
    <property type="nucleotide sequence ID" value="NZ_CP118866.1"/>
</dbReference>
<reference evidence="13 14" key="1">
    <citation type="submission" date="2023-02" db="EMBL/GenBank/DDBJ databases">
        <title>Novel Oscillospiraceae bacterial genomes.</title>
        <authorList>
            <person name="Srinivasan S."/>
            <person name="Austin M.N."/>
            <person name="Fiedler T.L."/>
            <person name="Strenk S.M."/>
            <person name="Agnew K.J."/>
            <person name="Nagana Gowda G.A."/>
            <person name="Raftery D."/>
            <person name="Beamer M.A."/>
            <person name="Achilles S.L."/>
            <person name="Wiesenfeld H.C."/>
            <person name="Fredricks D.N."/>
            <person name="Hillier S.L."/>
        </authorList>
    </citation>
    <scope>NUCLEOTIDE SEQUENCE [LARGE SCALE GENOMIC DNA]</scope>
    <source>
        <strain evidence="13 14">CHIC02 1186E3-8</strain>
    </source>
</reference>
<dbReference type="InterPro" id="IPR006638">
    <property type="entry name" value="Elp3/MiaA/NifB-like_rSAM"/>
</dbReference>
<feature type="binding site" evidence="9">
    <location>
        <position position="109"/>
    </location>
    <ligand>
        <name>[4Fe-4S] cluster</name>
        <dbReference type="ChEBI" id="CHEBI:49883"/>
        <label>1</label>
    </ligand>
</feature>
<feature type="binding site" evidence="9">
    <location>
        <position position="39"/>
    </location>
    <ligand>
        <name>[4Fe-4S] cluster</name>
        <dbReference type="ChEBI" id="CHEBI:49883"/>
        <label>1</label>
    </ligand>
</feature>
<keyword evidence="9" id="KW-0963">Cytoplasm</keyword>
<keyword evidence="2 9" id="KW-0004">4Fe-4S</keyword>
<dbReference type="EC" id="2.8.4.3" evidence="8 9"/>
<dbReference type="PANTHER" id="PTHR43020:SF2">
    <property type="entry name" value="MITOCHONDRIAL TRNA METHYLTHIOTRANSFERASE CDK5RAP1"/>
    <property type="match status" value="1"/>
</dbReference>
<dbReference type="InterPro" id="IPR038135">
    <property type="entry name" value="Methylthiotransferase_N_sf"/>
</dbReference>
<keyword evidence="7 9" id="KW-0411">Iron-sulfur</keyword>
<dbReference type="CDD" id="cd01335">
    <property type="entry name" value="Radical_SAM"/>
    <property type="match status" value="1"/>
</dbReference>
<dbReference type="InterPro" id="IPR013848">
    <property type="entry name" value="Methylthiotransferase_N"/>
</dbReference>
<evidence type="ECO:0000256" key="7">
    <source>
        <dbReference type="ARBA" id="ARBA00023014"/>
    </source>
</evidence>
<comment type="subcellular location">
    <subcellularLocation>
        <location evidence="9">Cytoplasm</location>
    </subcellularLocation>
</comment>
<dbReference type="NCBIfam" id="TIGR00089">
    <property type="entry name" value="MiaB/RimO family radical SAM methylthiotransferase"/>
    <property type="match status" value="1"/>
</dbReference>
<keyword evidence="5 9" id="KW-0479">Metal-binding</keyword>
<keyword evidence="4 9" id="KW-0949">S-adenosyl-L-methionine</keyword>
<evidence type="ECO:0000259" key="12">
    <source>
        <dbReference type="PROSITE" id="PS51918"/>
    </source>
</evidence>
<dbReference type="SFLD" id="SFLDG01082">
    <property type="entry name" value="B12-binding_domain_containing"/>
    <property type="match status" value="1"/>
</dbReference>
<dbReference type="PROSITE" id="PS01278">
    <property type="entry name" value="MTTASE_RADICAL"/>
    <property type="match status" value="1"/>
</dbReference>
<dbReference type="Proteomes" id="UP001220478">
    <property type="component" value="Chromosome"/>
</dbReference>
<comment type="similarity">
    <text evidence="9">Belongs to the methylthiotransferase family. MiaB subfamily.</text>
</comment>
<feature type="domain" description="TRAM" evidence="10">
    <location>
        <begin position="406"/>
        <end position="486"/>
    </location>
</feature>
<dbReference type="GO" id="GO:0035597">
    <property type="term" value="F:tRNA-2-methylthio-N(6)-dimethylallyladenosine(37) synthase activity"/>
    <property type="evidence" value="ECO:0007669"/>
    <property type="project" value="UniProtKB-EC"/>
</dbReference>
<evidence type="ECO:0000259" key="10">
    <source>
        <dbReference type="PROSITE" id="PS50926"/>
    </source>
</evidence>
<keyword evidence="9" id="KW-0819">tRNA processing</keyword>
<evidence type="ECO:0000256" key="4">
    <source>
        <dbReference type="ARBA" id="ARBA00022691"/>
    </source>
</evidence>
<dbReference type="EMBL" id="CP118868">
    <property type="protein sequence ID" value="WEG35328.1"/>
    <property type="molecule type" value="Genomic_DNA"/>
</dbReference>
<evidence type="ECO:0000256" key="3">
    <source>
        <dbReference type="ARBA" id="ARBA00022679"/>
    </source>
</evidence>
<proteinExistence type="inferred from homology"/>
<dbReference type="Pfam" id="PF01938">
    <property type="entry name" value="TRAM"/>
    <property type="match status" value="1"/>
</dbReference>
<evidence type="ECO:0000256" key="6">
    <source>
        <dbReference type="ARBA" id="ARBA00023004"/>
    </source>
</evidence>
<feature type="binding site" evidence="9">
    <location>
        <position position="75"/>
    </location>
    <ligand>
        <name>[4Fe-4S] cluster</name>
        <dbReference type="ChEBI" id="CHEBI:49883"/>
        <label>1</label>
    </ligand>
</feature>
<dbReference type="SFLD" id="SFLDF00273">
    <property type="entry name" value="(dimethylallyl)adenosine_tRNA"/>
    <property type="match status" value="1"/>
</dbReference>
<dbReference type="SUPFAM" id="SSF102114">
    <property type="entry name" value="Radical SAM enzymes"/>
    <property type="match status" value="1"/>
</dbReference>
<comment type="subunit">
    <text evidence="9">Monomer.</text>
</comment>
<name>A0ABY8C7K1_9FIRM</name>
<dbReference type="NCBIfam" id="TIGR01574">
    <property type="entry name" value="miaB-methiolase"/>
    <property type="match status" value="1"/>
</dbReference>
<accession>A0ABY8C7K1</accession>
<feature type="binding site" evidence="9">
    <location>
        <position position="191"/>
    </location>
    <ligand>
        <name>[4Fe-4S] cluster</name>
        <dbReference type="ChEBI" id="CHEBI:49883"/>
        <label>2</label>
        <note>4Fe-4S-S-AdoMet</note>
    </ligand>
</feature>
<dbReference type="PROSITE" id="PS51449">
    <property type="entry name" value="MTTASE_N"/>
    <property type="match status" value="1"/>
</dbReference>
<dbReference type="SMART" id="SM00729">
    <property type="entry name" value="Elp3"/>
    <property type="match status" value="1"/>
</dbReference>
<evidence type="ECO:0000313" key="14">
    <source>
        <dbReference type="Proteomes" id="UP001220478"/>
    </source>
</evidence>
<evidence type="ECO:0000256" key="8">
    <source>
        <dbReference type="ARBA" id="ARBA00033765"/>
    </source>
</evidence>
<keyword evidence="3 9" id="KW-0808">Transferase</keyword>
<dbReference type="SFLD" id="SFLDS00029">
    <property type="entry name" value="Radical_SAM"/>
    <property type="match status" value="1"/>
</dbReference>
<comment type="cofactor">
    <cofactor evidence="9">
        <name>[4Fe-4S] cluster</name>
        <dbReference type="ChEBI" id="CHEBI:49883"/>
    </cofactor>
    <text evidence="9">Binds 2 [4Fe-4S] clusters. One cluster is coordinated with 3 cysteines and an exchangeable S-adenosyl-L-methionine.</text>
</comment>
<dbReference type="PANTHER" id="PTHR43020">
    <property type="entry name" value="CDK5 REGULATORY SUBUNIT-ASSOCIATED PROTEIN 1"/>
    <property type="match status" value="1"/>
</dbReference>
<dbReference type="InterPro" id="IPR020612">
    <property type="entry name" value="Methylthiotransferase_CS"/>
</dbReference>
<comment type="catalytic activity">
    <reaction evidence="9">
        <text>N(6)-dimethylallyladenosine(37) in tRNA + (sulfur carrier)-SH + AH2 + 2 S-adenosyl-L-methionine = 2-methylsulfanyl-N(6)-dimethylallyladenosine(37) in tRNA + (sulfur carrier)-H + 5'-deoxyadenosine + L-methionine + A + S-adenosyl-L-homocysteine + 2 H(+)</text>
        <dbReference type="Rhea" id="RHEA:37067"/>
        <dbReference type="Rhea" id="RHEA-COMP:10375"/>
        <dbReference type="Rhea" id="RHEA-COMP:10376"/>
        <dbReference type="Rhea" id="RHEA-COMP:14737"/>
        <dbReference type="Rhea" id="RHEA-COMP:14739"/>
        <dbReference type="ChEBI" id="CHEBI:13193"/>
        <dbReference type="ChEBI" id="CHEBI:15378"/>
        <dbReference type="ChEBI" id="CHEBI:17319"/>
        <dbReference type="ChEBI" id="CHEBI:17499"/>
        <dbReference type="ChEBI" id="CHEBI:29917"/>
        <dbReference type="ChEBI" id="CHEBI:57844"/>
        <dbReference type="ChEBI" id="CHEBI:57856"/>
        <dbReference type="ChEBI" id="CHEBI:59789"/>
        <dbReference type="ChEBI" id="CHEBI:64428"/>
        <dbReference type="ChEBI" id="CHEBI:74415"/>
        <dbReference type="ChEBI" id="CHEBI:74417"/>
        <dbReference type="EC" id="2.8.4.3"/>
    </reaction>
</comment>
<evidence type="ECO:0000313" key="13">
    <source>
        <dbReference type="EMBL" id="WEG35328.1"/>
    </source>
</evidence>
<dbReference type="SFLD" id="SFLDG01061">
    <property type="entry name" value="methylthiotransferase"/>
    <property type="match status" value="1"/>
</dbReference>
<dbReference type="Gene3D" id="3.80.30.20">
    <property type="entry name" value="tm_1862 like domain"/>
    <property type="match status" value="1"/>
</dbReference>
<evidence type="ECO:0000256" key="1">
    <source>
        <dbReference type="ARBA" id="ARBA00003234"/>
    </source>
</evidence>
<dbReference type="InterPro" id="IPR002792">
    <property type="entry name" value="TRAM_dom"/>
</dbReference>
<protein>
    <recommendedName>
        <fullName evidence="8 9">tRNA-2-methylthio-N(6)-dimethylallyladenosine synthase</fullName>
        <ecNumber evidence="8 9">2.8.4.3</ecNumber>
    </recommendedName>
    <alternativeName>
        <fullName evidence="9">(Dimethylallyl)adenosine tRNA methylthiotransferase MiaB</fullName>
    </alternativeName>
    <alternativeName>
        <fullName evidence="9">tRNA-i(6)A37 methylthiotransferase</fullName>
    </alternativeName>
</protein>